<name>A0A6A4HL09_9AGAR</name>
<feature type="non-terminal residue" evidence="1">
    <location>
        <position position="1"/>
    </location>
</feature>
<organism evidence="1 2">
    <name type="scientific">Gymnopus androsaceus JB14</name>
    <dbReference type="NCBI Taxonomy" id="1447944"/>
    <lineage>
        <taxon>Eukaryota</taxon>
        <taxon>Fungi</taxon>
        <taxon>Dikarya</taxon>
        <taxon>Basidiomycota</taxon>
        <taxon>Agaricomycotina</taxon>
        <taxon>Agaricomycetes</taxon>
        <taxon>Agaricomycetidae</taxon>
        <taxon>Agaricales</taxon>
        <taxon>Marasmiineae</taxon>
        <taxon>Omphalotaceae</taxon>
        <taxon>Gymnopus</taxon>
    </lineage>
</organism>
<gene>
    <name evidence="1" type="ORF">BT96DRAFT_822971</name>
</gene>
<keyword evidence="2" id="KW-1185">Reference proteome</keyword>
<protein>
    <submittedName>
        <fullName evidence="1">Uncharacterized protein</fullName>
    </submittedName>
</protein>
<evidence type="ECO:0000313" key="2">
    <source>
        <dbReference type="Proteomes" id="UP000799118"/>
    </source>
</evidence>
<dbReference type="AlphaFoldDB" id="A0A6A4HL09"/>
<sequence>PNFFIFDTNCIVSKYVGKSGSAPPPHIKQFFANIGLLVDVFHFNCKHKETDEYCNQYCNPWAFKHLLYLDENGQEQWYFNTSIAEQTNAWFGCFHPICSEMSSTFYKFFLNQMIILHN</sequence>
<accession>A0A6A4HL09</accession>
<dbReference type="OrthoDB" id="2501483at2759"/>
<dbReference type="EMBL" id="ML769493">
    <property type="protein sequence ID" value="KAE9397727.1"/>
    <property type="molecule type" value="Genomic_DNA"/>
</dbReference>
<reference evidence="1" key="1">
    <citation type="journal article" date="2019" name="Environ. Microbiol.">
        <title>Fungal ecological strategies reflected in gene transcription - a case study of two litter decomposers.</title>
        <authorList>
            <person name="Barbi F."/>
            <person name="Kohler A."/>
            <person name="Barry K."/>
            <person name="Baskaran P."/>
            <person name="Daum C."/>
            <person name="Fauchery L."/>
            <person name="Ihrmark K."/>
            <person name="Kuo A."/>
            <person name="LaButti K."/>
            <person name="Lipzen A."/>
            <person name="Morin E."/>
            <person name="Grigoriev I.V."/>
            <person name="Henrissat B."/>
            <person name="Lindahl B."/>
            <person name="Martin F."/>
        </authorList>
    </citation>
    <scope>NUCLEOTIDE SEQUENCE</scope>
    <source>
        <strain evidence="1">JB14</strain>
    </source>
</reference>
<proteinExistence type="predicted"/>
<dbReference type="Proteomes" id="UP000799118">
    <property type="component" value="Unassembled WGS sequence"/>
</dbReference>
<evidence type="ECO:0000313" key="1">
    <source>
        <dbReference type="EMBL" id="KAE9397727.1"/>
    </source>
</evidence>